<dbReference type="SUPFAM" id="SSF55729">
    <property type="entry name" value="Acyl-CoA N-acyltransferases (Nat)"/>
    <property type="match status" value="1"/>
</dbReference>
<dbReference type="OrthoDB" id="1113003at2"/>
<proteinExistence type="predicted"/>
<reference evidence="2" key="1">
    <citation type="submission" date="2016-10" db="EMBL/GenBank/DDBJ databases">
        <authorList>
            <person name="Varghese N."/>
            <person name="Submissions S."/>
        </authorList>
    </citation>
    <scope>NUCLEOTIDE SEQUENCE [LARGE SCALE GENOMIC DNA]</scope>
    <source>
        <strain evidence="2">DSM 14807</strain>
    </source>
</reference>
<evidence type="ECO:0000313" key="1">
    <source>
        <dbReference type="EMBL" id="SFV33491.1"/>
    </source>
</evidence>
<accession>A0A1I7NFP6</accession>
<dbReference type="Gene3D" id="3.40.630.30">
    <property type="match status" value="1"/>
</dbReference>
<name>A0A1I7NFP6_9BACT</name>
<evidence type="ECO:0008006" key="3">
    <source>
        <dbReference type="Google" id="ProtNLM"/>
    </source>
</evidence>
<dbReference type="RefSeq" id="WP_092459826.1">
    <property type="nucleotide sequence ID" value="NZ_FPCJ01000001.1"/>
</dbReference>
<organism evidence="1 2">
    <name type="scientific">Thermoflavifilum thermophilum</name>
    <dbReference type="NCBI Taxonomy" id="1393122"/>
    <lineage>
        <taxon>Bacteria</taxon>
        <taxon>Pseudomonadati</taxon>
        <taxon>Bacteroidota</taxon>
        <taxon>Chitinophagia</taxon>
        <taxon>Chitinophagales</taxon>
        <taxon>Chitinophagaceae</taxon>
        <taxon>Thermoflavifilum</taxon>
    </lineage>
</organism>
<protein>
    <recommendedName>
        <fullName evidence="3">Acetyltransferase (GNAT) domain-containing protein</fullName>
    </recommendedName>
</protein>
<keyword evidence="2" id="KW-1185">Reference proteome</keyword>
<dbReference type="STRING" id="1393122.SAMN05660895_1726"/>
<dbReference type="AlphaFoldDB" id="A0A1I7NFP6"/>
<dbReference type="EMBL" id="FPCJ01000001">
    <property type="protein sequence ID" value="SFV33491.1"/>
    <property type="molecule type" value="Genomic_DNA"/>
</dbReference>
<dbReference type="InterPro" id="IPR016181">
    <property type="entry name" value="Acyl_CoA_acyltransferase"/>
</dbReference>
<sequence>MPNLRLLDAAEINPRLWDACISRASNSRPYAYFHYLNAMTDRWKALVMDDYRLVMPLPFKQKWGIQYVYRPPFTQQLGIFADNKFCNESIRKECYEKALQLFPYLHYSIDAESLISLPRLQATAQPNYVLDLSQPYETICSQYHPSLIRSLKKARHAGLQLQEASLEQAIGWYQTWYRGRIPGLKKKDYHRILHASSHTEYYQIHAHQVMDQSGKALAIAVWLCTSRRRIAILNGCNDGGRKLNAMHFLFDEVIRQYCNSACVLDFEGSSLPGVARFIHSFGASTETYFTLHANRLPLPFRWMKK</sequence>
<gene>
    <name evidence="1" type="ORF">SAMN05660895_1726</name>
</gene>
<evidence type="ECO:0000313" key="2">
    <source>
        <dbReference type="Proteomes" id="UP000199537"/>
    </source>
</evidence>
<dbReference type="Proteomes" id="UP000199537">
    <property type="component" value="Unassembled WGS sequence"/>
</dbReference>